<name>A0A0D8XY95_DICVI</name>
<dbReference type="Proteomes" id="UP000053766">
    <property type="component" value="Unassembled WGS sequence"/>
</dbReference>
<proteinExistence type="predicted"/>
<protein>
    <submittedName>
        <fullName evidence="1">Uncharacterized protein</fullName>
    </submittedName>
</protein>
<evidence type="ECO:0000313" key="1">
    <source>
        <dbReference type="EMBL" id="KJH47326.1"/>
    </source>
</evidence>
<dbReference type="PANTHER" id="PTHR13258">
    <property type="entry name" value="SYNDETIN"/>
    <property type="match status" value="1"/>
</dbReference>
<reference evidence="1 2" key="1">
    <citation type="submission" date="2013-11" db="EMBL/GenBank/DDBJ databases">
        <title>Draft genome of the bovine lungworm Dictyocaulus viviparus.</title>
        <authorList>
            <person name="Mitreva M."/>
        </authorList>
    </citation>
    <scope>NUCLEOTIDE SEQUENCE [LARGE SCALE GENOMIC DNA]</scope>
    <source>
        <strain evidence="1 2">HannoverDv2000</strain>
    </source>
</reference>
<dbReference type="InterPro" id="IPR040047">
    <property type="entry name" value="VPS50"/>
</dbReference>
<accession>A0A0D8XY95</accession>
<organism evidence="1 2">
    <name type="scientific">Dictyocaulus viviparus</name>
    <name type="common">Bovine lungworm</name>
    <dbReference type="NCBI Taxonomy" id="29172"/>
    <lineage>
        <taxon>Eukaryota</taxon>
        <taxon>Metazoa</taxon>
        <taxon>Ecdysozoa</taxon>
        <taxon>Nematoda</taxon>
        <taxon>Chromadorea</taxon>
        <taxon>Rhabditida</taxon>
        <taxon>Rhabditina</taxon>
        <taxon>Rhabditomorpha</taxon>
        <taxon>Strongyloidea</taxon>
        <taxon>Metastrongylidae</taxon>
        <taxon>Dictyocaulus</taxon>
    </lineage>
</organism>
<dbReference type="GO" id="GO:0032456">
    <property type="term" value="P:endocytic recycling"/>
    <property type="evidence" value="ECO:0007669"/>
    <property type="project" value="InterPro"/>
</dbReference>
<dbReference type="GO" id="GO:1990745">
    <property type="term" value="C:EARP complex"/>
    <property type="evidence" value="ECO:0007669"/>
    <property type="project" value="InterPro"/>
</dbReference>
<dbReference type="PANTHER" id="PTHR13258:SF0">
    <property type="entry name" value="SYNDETIN"/>
    <property type="match status" value="1"/>
</dbReference>
<dbReference type="GO" id="GO:0000149">
    <property type="term" value="F:SNARE binding"/>
    <property type="evidence" value="ECO:0007669"/>
    <property type="project" value="TreeGrafter"/>
</dbReference>
<dbReference type="AlphaFoldDB" id="A0A0D8XY95"/>
<keyword evidence="2" id="KW-1185">Reference proteome</keyword>
<dbReference type="GO" id="GO:0042147">
    <property type="term" value="P:retrograde transport, endosome to Golgi"/>
    <property type="evidence" value="ECO:0007669"/>
    <property type="project" value="InterPro"/>
</dbReference>
<evidence type="ECO:0000313" key="2">
    <source>
        <dbReference type="Proteomes" id="UP000053766"/>
    </source>
</evidence>
<dbReference type="OrthoDB" id="10263345at2759"/>
<reference evidence="2" key="2">
    <citation type="journal article" date="2016" name="Sci. Rep.">
        <title>Dictyocaulus viviparus genome, variome and transcriptome elucidate lungworm biology and support future intervention.</title>
        <authorList>
            <person name="McNulty S.N."/>
            <person name="Strube C."/>
            <person name="Rosa B.A."/>
            <person name="Martin J.C."/>
            <person name="Tyagi R."/>
            <person name="Choi Y.J."/>
            <person name="Wang Q."/>
            <person name="Hallsworth Pepin K."/>
            <person name="Zhang X."/>
            <person name="Ozersky P."/>
            <person name="Wilson R.K."/>
            <person name="Sternberg P.W."/>
            <person name="Gasser R.B."/>
            <person name="Mitreva M."/>
        </authorList>
    </citation>
    <scope>NUCLEOTIDE SEQUENCE [LARGE SCALE GENOMIC DNA]</scope>
    <source>
        <strain evidence="2">HannoverDv2000</strain>
    </source>
</reference>
<sequence length="198" mass="22776">MEELRLFLENECFTLCPVPNQFTIFDLQDFSFLEESRKKQENIDVFATNGDGEQIIFSPIPIDYINPFANREIKSRSGSESTTKRPELLDDGFKKSTSIECEEIVEQVPNLCNTALNLLRFFGRYLRMTSLLPSIAKYSIPALTELFEYFFYAISLFFGSDGREIMEPLDKIQAILADIHDRIIFDETQSPRKVAGEA</sequence>
<dbReference type="STRING" id="29172.A0A0D8XY95"/>
<dbReference type="EMBL" id="KN716312">
    <property type="protein sequence ID" value="KJH47326.1"/>
    <property type="molecule type" value="Genomic_DNA"/>
</dbReference>
<gene>
    <name evidence="1" type="ORF">DICVIV_06575</name>
</gene>
<dbReference type="GO" id="GO:0005829">
    <property type="term" value="C:cytosol"/>
    <property type="evidence" value="ECO:0007669"/>
    <property type="project" value="GOC"/>
</dbReference>